<dbReference type="Pfam" id="PF01381">
    <property type="entry name" value="HTH_3"/>
    <property type="match status" value="1"/>
</dbReference>
<name>A0A1A0MY24_MYCMU</name>
<reference evidence="2 3" key="1">
    <citation type="submission" date="2016-06" db="EMBL/GenBank/DDBJ databases">
        <authorList>
            <person name="Kjaerup R.B."/>
            <person name="Dalgaard T.S."/>
            <person name="Juul-Madsen H.R."/>
        </authorList>
    </citation>
    <scope>NUCLEOTIDE SEQUENCE [LARGE SCALE GENOMIC DNA]</scope>
    <source>
        <strain evidence="2 3">1199456.5</strain>
    </source>
</reference>
<dbReference type="InterPro" id="IPR010982">
    <property type="entry name" value="Lambda_DNA-bd_dom_sf"/>
</dbReference>
<evidence type="ECO:0000259" key="1">
    <source>
        <dbReference type="PROSITE" id="PS50943"/>
    </source>
</evidence>
<accession>A0A1A0MY24</accession>
<dbReference type="GO" id="GO:0003677">
    <property type="term" value="F:DNA binding"/>
    <property type="evidence" value="ECO:0007669"/>
    <property type="project" value="InterPro"/>
</dbReference>
<dbReference type="EMBL" id="LZSF01000054">
    <property type="protein sequence ID" value="OBA90414.1"/>
    <property type="molecule type" value="Genomic_DNA"/>
</dbReference>
<comment type="caution">
    <text evidence="2">The sequence shown here is derived from an EMBL/GenBank/DDBJ whole genome shotgun (WGS) entry which is preliminary data.</text>
</comment>
<dbReference type="PROSITE" id="PS50943">
    <property type="entry name" value="HTH_CROC1"/>
    <property type="match status" value="1"/>
</dbReference>
<gene>
    <name evidence="2" type="ORF">A5642_12800</name>
</gene>
<evidence type="ECO:0000313" key="3">
    <source>
        <dbReference type="Proteomes" id="UP000093962"/>
    </source>
</evidence>
<evidence type="ECO:0000313" key="2">
    <source>
        <dbReference type="EMBL" id="OBA90414.1"/>
    </source>
</evidence>
<dbReference type="CDD" id="cd00093">
    <property type="entry name" value="HTH_XRE"/>
    <property type="match status" value="1"/>
</dbReference>
<organism evidence="2 3">
    <name type="scientific">Mycolicibacterium mucogenicum</name>
    <name type="common">Mycobacterium mucogenicum</name>
    <dbReference type="NCBI Taxonomy" id="56689"/>
    <lineage>
        <taxon>Bacteria</taxon>
        <taxon>Bacillati</taxon>
        <taxon>Actinomycetota</taxon>
        <taxon>Actinomycetes</taxon>
        <taxon>Mycobacteriales</taxon>
        <taxon>Mycobacteriaceae</taxon>
        <taxon>Mycolicibacterium</taxon>
    </lineage>
</organism>
<dbReference type="SUPFAM" id="SSF47413">
    <property type="entry name" value="lambda repressor-like DNA-binding domains"/>
    <property type="match status" value="1"/>
</dbReference>
<dbReference type="InterPro" id="IPR001387">
    <property type="entry name" value="Cro/C1-type_HTH"/>
</dbReference>
<proteinExistence type="predicted"/>
<dbReference type="RefSeq" id="WP_064857922.1">
    <property type="nucleotide sequence ID" value="NZ_JAPMJT010000003.1"/>
</dbReference>
<dbReference type="Proteomes" id="UP000093962">
    <property type="component" value="Unassembled WGS sequence"/>
</dbReference>
<sequence length="114" mass="12532">MSKVFERLLDERLQDPEFRREYAVESARIAAIDAVINDLDDAREESNLSKAQLARAIGANPSVVRRLFSAQTVNPTLATVAELAAVLGLKVTLTPMTAEERERLTDPIRAVVVG</sequence>
<dbReference type="AlphaFoldDB" id="A0A1A0MY24"/>
<dbReference type="Gene3D" id="1.10.260.40">
    <property type="entry name" value="lambda repressor-like DNA-binding domains"/>
    <property type="match status" value="1"/>
</dbReference>
<dbReference type="OrthoDB" id="3694172at2"/>
<dbReference type="SMART" id="SM00530">
    <property type="entry name" value="HTH_XRE"/>
    <property type="match status" value="1"/>
</dbReference>
<protein>
    <submittedName>
        <fullName evidence="2">Transcriptional regulator</fullName>
    </submittedName>
</protein>
<feature type="domain" description="HTH cro/C1-type" evidence="1">
    <location>
        <begin position="39"/>
        <end position="94"/>
    </location>
</feature>